<dbReference type="EC" id="2.7.7.48" evidence="8"/>
<dbReference type="EMBL" id="MN661081">
    <property type="protein sequence ID" value="QHA33722.1"/>
    <property type="molecule type" value="Genomic_RNA"/>
</dbReference>
<evidence type="ECO:0000256" key="5">
    <source>
        <dbReference type="ARBA" id="ARBA00022741"/>
    </source>
</evidence>
<comment type="catalytic activity">
    <reaction evidence="7 8">
        <text>RNA(n) + a ribonucleoside 5'-triphosphate = RNA(n+1) + diphosphate</text>
        <dbReference type="Rhea" id="RHEA:21248"/>
        <dbReference type="Rhea" id="RHEA-COMP:14527"/>
        <dbReference type="Rhea" id="RHEA-COMP:17342"/>
        <dbReference type="ChEBI" id="CHEBI:33019"/>
        <dbReference type="ChEBI" id="CHEBI:61557"/>
        <dbReference type="ChEBI" id="CHEBI:140395"/>
        <dbReference type="EC" id="2.7.7.48"/>
    </reaction>
</comment>
<name>A0A6B9KNH0_9VIRU</name>
<sequence length="893" mass="100565">MWLGRLALRWGTSTKRSSTGSTRRSTVTSPFVTDLINDLLVSRRVFSGLFVFGNLKRYVNIVNKFSVTRADCAKGKEKLDIFISDLSNLKFRFLNIIKNWTGDRDHALIRQVVKVKSLREERVERSPLGGFTHYIYDESKFASASKKLKEKTSVVVDGITFFKNFNPFALSKLQRFSKATPGFGAHSTFMKPLIFYYKTVLAVKNTEITGDLLSGIILCVNEITKASADEGLFPFIDDIIRQFLSEVDKLTFVLCQNNAGDNLVYASLHGLSTIGGPRGWTDDSVFDNLKDWVTGTREFPYETDPFVNHKLESWMKTWSLGIKQNDLGFSDFVSDPMRWATGGGAKKKKMKVHGVEVEGRNKWFWALSGLASGEDLYSASLLEGNDANVALKEEAKTRCVITTPQSSYLRQCYILYRFGTPRFLRSTLADPSLVNALSSTRKDHFICIDSSSFDHNVSKSWILKVLNLMANVSDGELREIVLTEIDAIRDMNIIYNRTVIPYENGLLSGWRMTSLLGSLLSALVCEFINHKLKVELPYIVQGDDIIMMCPRKMDADRILGCCEEFGITTNKKKTTIGRYGEFLKYRYGYGRVQGYAARSVRSIFYANPWLDQTATSTPSEVSGKWWTLLSRLMNTHNGLFKDKDSMDWFVGSLVDDVTGWMGHKASRSLVRDAINTPVSMGGLGVFEFADINMVGETGFHTKVTCYNQASSVGDEKFISLFAPDVSKKVGTLATRTFDIKKVLTNFKSDLSEFKTKFYNVVNTRGKVVFDTGTNIFRTILTEIASCRNYPPIVDKLLAHVSGPCAALTKPRFLERANRWFDIARWLTGATMKAVCPPSLFVDTRYDNELVSSLTGVAVTMFMNLPNVTARSEYLISVFAFSRFCQTKCILHAL</sequence>
<comment type="similarity">
    <text evidence="1">Belongs to the totiviridae RNA-directed RNA polymerase family.</text>
</comment>
<dbReference type="InterPro" id="IPR043502">
    <property type="entry name" value="DNA/RNA_pol_sf"/>
</dbReference>
<dbReference type="InterPro" id="IPR007094">
    <property type="entry name" value="RNA-dir_pol_PSvirus"/>
</dbReference>
<organism evidence="10">
    <name type="scientific">Pisingos virus</name>
    <dbReference type="NCBI Taxonomy" id="2689339"/>
    <lineage>
        <taxon>Viruses</taxon>
        <taxon>Riboviria</taxon>
        <taxon>Orthornavirae</taxon>
        <taxon>Duplornaviricota</taxon>
        <taxon>Chrymotiviricetes</taxon>
        <taxon>Ghabrivirales</taxon>
        <taxon>Totiviridae</taxon>
    </lineage>
</organism>
<accession>A0A6B9KNH0</accession>
<proteinExistence type="inferred from homology"/>
<keyword evidence="2 8" id="KW-0696">RNA-directed RNA polymerase</keyword>
<evidence type="ECO:0000313" key="10">
    <source>
        <dbReference type="EMBL" id="QHA33722.1"/>
    </source>
</evidence>
<keyword evidence="5 8" id="KW-0547">Nucleotide-binding</keyword>
<dbReference type="PROSITE" id="PS50507">
    <property type="entry name" value="RDRP_SSRNA_POS"/>
    <property type="match status" value="1"/>
</dbReference>
<reference evidence="10" key="1">
    <citation type="submission" date="2019-10" db="EMBL/GenBank/DDBJ databases">
        <authorList>
            <person name="Nitsche A."/>
            <person name="Hankeln T."/>
            <person name="Acosta O."/>
            <person name="Velez I.D."/>
            <person name="Schiemann D.J."/>
        </authorList>
    </citation>
    <scope>NUCLEOTIDE SEQUENCE</scope>
    <source>
        <strain evidence="10">Psfu 1741-8</strain>
    </source>
</reference>
<dbReference type="GO" id="GO:0003968">
    <property type="term" value="F:RNA-directed RNA polymerase activity"/>
    <property type="evidence" value="ECO:0007669"/>
    <property type="project" value="UniProtKB-KW"/>
</dbReference>
<evidence type="ECO:0000256" key="4">
    <source>
        <dbReference type="ARBA" id="ARBA00022695"/>
    </source>
</evidence>
<evidence type="ECO:0000259" key="9">
    <source>
        <dbReference type="PROSITE" id="PS50507"/>
    </source>
</evidence>
<evidence type="ECO:0000256" key="6">
    <source>
        <dbReference type="ARBA" id="ARBA00022953"/>
    </source>
</evidence>
<dbReference type="GO" id="GO:0006351">
    <property type="term" value="P:DNA-templated transcription"/>
    <property type="evidence" value="ECO:0007669"/>
    <property type="project" value="InterPro"/>
</dbReference>
<evidence type="ECO:0000256" key="8">
    <source>
        <dbReference type="RuleBase" id="RU364050"/>
    </source>
</evidence>
<keyword evidence="6 8" id="KW-0693">Viral RNA replication</keyword>
<evidence type="ECO:0000256" key="1">
    <source>
        <dbReference type="ARBA" id="ARBA00010455"/>
    </source>
</evidence>
<dbReference type="GO" id="GO:0039694">
    <property type="term" value="P:viral RNA genome replication"/>
    <property type="evidence" value="ECO:0007669"/>
    <property type="project" value="InterPro"/>
</dbReference>
<dbReference type="InterPro" id="IPR001795">
    <property type="entry name" value="RNA-dir_pol_luteovirus"/>
</dbReference>
<keyword evidence="4 8" id="KW-0548">Nucleotidyltransferase</keyword>
<protein>
    <recommendedName>
        <fullName evidence="8">RNA-directed RNA polymerase</fullName>
        <ecNumber evidence="8">2.7.7.48</ecNumber>
    </recommendedName>
</protein>
<dbReference type="Pfam" id="PF02123">
    <property type="entry name" value="RdRP_4"/>
    <property type="match status" value="1"/>
</dbReference>
<evidence type="ECO:0000256" key="7">
    <source>
        <dbReference type="ARBA" id="ARBA00048744"/>
    </source>
</evidence>
<evidence type="ECO:0000256" key="2">
    <source>
        <dbReference type="ARBA" id="ARBA00022484"/>
    </source>
</evidence>
<evidence type="ECO:0000256" key="3">
    <source>
        <dbReference type="ARBA" id="ARBA00022679"/>
    </source>
</evidence>
<keyword evidence="3 8" id="KW-0808">Transferase</keyword>
<feature type="domain" description="RdRp catalytic" evidence="9">
    <location>
        <begin position="443"/>
        <end position="557"/>
    </location>
</feature>
<dbReference type="SUPFAM" id="SSF56672">
    <property type="entry name" value="DNA/RNA polymerases"/>
    <property type="match status" value="1"/>
</dbReference>
<dbReference type="GO" id="GO:0003723">
    <property type="term" value="F:RNA binding"/>
    <property type="evidence" value="ECO:0007669"/>
    <property type="project" value="InterPro"/>
</dbReference>